<dbReference type="RefSeq" id="WP_117505002.1">
    <property type="nucleotide sequence ID" value="NZ_QVEQ01000003.1"/>
</dbReference>
<dbReference type="AlphaFoldDB" id="A0A3E2TAU6"/>
<evidence type="ECO:0008006" key="3">
    <source>
        <dbReference type="Google" id="ProtNLM"/>
    </source>
</evidence>
<accession>A0A3E2TAU6</accession>
<organism evidence="1 2">
    <name type="scientific">Faecalibacterium prausnitzii</name>
    <dbReference type="NCBI Taxonomy" id="853"/>
    <lineage>
        <taxon>Bacteria</taxon>
        <taxon>Bacillati</taxon>
        <taxon>Bacillota</taxon>
        <taxon>Clostridia</taxon>
        <taxon>Eubacteriales</taxon>
        <taxon>Oscillospiraceae</taxon>
        <taxon>Faecalibacterium</taxon>
    </lineage>
</organism>
<reference evidence="1 2" key="1">
    <citation type="submission" date="2018-08" db="EMBL/GenBank/DDBJ databases">
        <title>A genome reference for cultivated species of the human gut microbiota.</title>
        <authorList>
            <person name="Zou Y."/>
            <person name="Xue W."/>
            <person name="Luo G."/>
        </authorList>
    </citation>
    <scope>NUCLEOTIDE SEQUENCE [LARGE SCALE GENOMIC DNA]</scope>
    <source>
        <strain evidence="1 2">AF36-11AT</strain>
    </source>
</reference>
<dbReference type="EMBL" id="QVEQ01000003">
    <property type="protein sequence ID" value="RGB71818.1"/>
    <property type="molecule type" value="Genomic_DNA"/>
</dbReference>
<proteinExistence type="predicted"/>
<comment type="caution">
    <text evidence="1">The sequence shown here is derived from an EMBL/GenBank/DDBJ whole genome shotgun (WGS) entry which is preliminary data.</text>
</comment>
<name>A0A3E2TAU6_9FIRM</name>
<protein>
    <recommendedName>
        <fullName evidence="3">DUF3168 domain-containing protein</fullName>
    </recommendedName>
</protein>
<gene>
    <name evidence="1" type="ORF">DWZ89_04765</name>
</gene>
<dbReference type="Proteomes" id="UP000261140">
    <property type="component" value="Unassembled WGS sequence"/>
</dbReference>
<evidence type="ECO:0000313" key="2">
    <source>
        <dbReference type="Proteomes" id="UP000261140"/>
    </source>
</evidence>
<evidence type="ECO:0000313" key="1">
    <source>
        <dbReference type="EMBL" id="RGB71818.1"/>
    </source>
</evidence>
<sequence>MAALEQEIASVIRFILDSVPGITPYYWDIPEGFVVPSVFFPQPELTPLGDTFASYAVEYDWYIQFFASTDEDAYASAAAALNALCAARLLVPLIDETGAAAGGGVRLKDPGGAKRLDTGTAQLTLHWDSRRPYNRVDCQKVMHYNLDLKAAEGKTE</sequence>